<dbReference type="InterPro" id="IPR015421">
    <property type="entry name" value="PyrdxlP-dep_Trfase_major"/>
</dbReference>
<dbReference type="PRINTS" id="PR00035">
    <property type="entry name" value="HTHGNTR"/>
</dbReference>
<protein>
    <submittedName>
        <fullName evidence="7">GntR family transcriptional regulator</fullName>
    </submittedName>
</protein>
<evidence type="ECO:0000313" key="8">
    <source>
        <dbReference type="Proteomes" id="UP001142462"/>
    </source>
</evidence>
<accession>A0A9W6H131</accession>
<reference evidence="7" key="1">
    <citation type="journal article" date="2014" name="Int. J. Syst. Evol. Microbiol.">
        <title>Complete genome sequence of Corynebacterium casei LMG S-19264T (=DSM 44701T), isolated from a smear-ripened cheese.</title>
        <authorList>
            <consortium name="US DOE Joint Genome Institute (JGI-PGF)"/>
            <person name="Walter F."/>
            <person name="Albersmeier A."/>
            <person name="Kalinowski J."/>
            <person name="Ruckert C."/>
        </authorList>
    </citation>
    <scope>NUCLEOTIDE SEQUENCE</scope>
    <source>
        <strain evidence="7">VKM Ac-1020</strain>
    </source>
</reference>
<dbReference type="SUPFAM" id="SSF46785">
    <property type="entry name" value="Winged helix' DNA-binding domain"/>
    <property type="match status" value="1"/>
</dbReference>
<dbReference type="PANTHER" id="PTHR46577">
    <property type="entry name" value="HTH-TYPE TRANSCRIPTIONAL REGULATORY PROTEIN GABR"/>
    <property type="match status" value="1"/>
</dbReference>
<evidence type="ECO:0000256" key="4">
    <source>
        <dbReference type="ARBA" id="ARBA00023125"/>
    </source>
</evidence>
<dbReference type="EMBL" id="BSEJ01000001">
    <property type="protein sequence ID" value="GLJ60333.1"/>
    <property type="molecule type" value="Genomic_DNA"/>
</dbReference>
<dbReference type="CDD" id="cd07377">
    <property type="entry name" value="WHTH_GntR"/>
    <property type="match status" value="1"/>
</dbReference>
<dbReference type="InterPro" id="IPR000524">
    <property type="entry name" value="Tscrpt_reg_HTH_GntR"/>
</dbReference>
<keyword evidence="4" id="KW-0238">DNA-binding</keyword>
<dbReference type="Gene3D" id="3.90.1150.10">
    <property type="entry name" value="Aspartate Aminotransferase, domain 1"/>
    <property type="match status" value="1"/>
</dbReference>
<dbReference type="CDD" id="cd00609">
    <property type="entry name" value="AAT_like"/>
    <property type="match status" value="1"/>
</dbReference>
<comment type="similarity">
    <text evidence="1">In the C-terminal section; belongs to the class-I pyridoxal-phosphate-dependent aminotransferase family.</text>
</comment>
<dbReference type="InterPro" id="IPR036390">
    <property type="entry name" value="WH_DNA-bd_sf"/>
</dbReference>
<proteinExistence type="inferred from homology"/>
<dbReference type="SMART" id="SM00345">
    <property type="entry name" value="HTH_GNTR"/>
    <property type="match status" value="1"/>
</dbReference>
<dbReference type="AlphaFoldDB" id="A0A9W6H131"/>
<dbReference type="InterPro" id="IPR051446">
    <property type="entry name" value="HTH_trans_reg/aminotransferase"/>
</dbReference>
<dbReference type="InterPro" id="IPR004839">
    <property type="entry name" value="Aminotransferase_I/II_large"/>
</dbReference>
<dbReference type="GO" id="GO:0030170">
    <property type="term" value="F:pyridoxal phosphate binding"/>
    <property type="evidence" value="ECO:0007669"/>
    <property type="project" value="InterPro"/>
</dbReference>
<sequence length="489" mass="52062">MQDANPATVVRMMDSRLSARALSDRLGPWRTREPAYEALADAIRLLCLDNRIAPRTALPAERELAARLGVSRTTVAAAYRSLRESRHIESIRGSGSVTLALGRRDLGRASDVDGALDLQQASPAAWPGLPAVYAEAAADAPRLVARSGYEMHGLRSLRAALADRYTARGLPTSAEQIMVVNGAQSAIALTARLLVSRGDRVIIETPTYPHAAECYAAAGARLVGIPVTPGSGWDLDRAEDAFRRAAPVMAYLMPDFHNPTGESMSRDEIAHIAGVARDSGTVLVIDETTAELDIDRGGAAVPFAAAAPSGAEIITVGSTGKTVWGGLRVGWIRADEDTIRRLLAARPVGDLGTPDFEQSVVERLIPLMPEIVAQRAESLRAGRDALVSALSERLPEWRVHAAQGGVALWVELGLARSSALVLAARRRGLLLSAGPRFSVGGGHERHLRIPFTAAPEVLERGAGILEEAWAEVVDEPTAALAERMSDALV</sequence>
<dbReference type="InterPro" id="IPR015422">
    <property type="entry name" value="PyrdxlP-dep_Trfase_small"/>
</dbReference>
<evidence type="ECO:0000256" key="5">
    <source>
        <dbReference type="ARBA" id="ARBA00023163"/>
    </source>
</evidence>
<dbReference type="Gene3D" id="1.10.10.10">
    <property type="entry name" value="Winged helix-like DNA-binding domain superfamily/Winged helix DNA-binding domain"/>
    <property type="match status" value="1"/>
</dbReference>
<dbReference type="Proteomes" id="UP001142462">
    <property type="component" value="Unassembled WGS sequence"/>
</dbReference>
<dbReference type="Pfam" id="PF00392">
    <property type="entry name" value="GntR"/>
    <property type="match status" value="1"/>
</dbReference>
<feature type="domain" description="HTH gntR-type" evidence="6">
    <location>
        <begin position="33"/>
        <end position="101"/>
    </location>
</feature>
<gene>
    <name evidence="7" type="ORF">GCM10017576_04620</name>
</gene>
<evidence type="ECO:0000313" key="7">
    <source>
        <dbReference type="EMBL" id="GLJ60333.1"/>
    </source>
</evidence>
<keyword evidence="5" id="KW-0804">Transcription</keyword>
<keyword evidence="3" id="KW-0805">Transcription regulation</keyword>
<evidence type="ECO:0000256" key="2">
    <source>
        <dbReference type="ARBA" id="ARBA00022898"/>
    </source>
</evidence>
<reference evidence="7" key="2">
    <citation type="submission" date="2023-01" db="EMBL/GenBank/DDBJ databases">
        <authorList>
            <person name="Sun Q."/>
            <person name="Evtushenko L."/>
        </authorList>
    </citation>
    <scope>NUCLEOTIDE SEQUENCE</scope>
    <source>
        <strain evidence="7">VKM Ac-1020</strain>
    </source>
</reference>
<organism evidence="7 8">
    <name type="scientific">Microbacterium barkeri</name>
    <dbReference type="NCBI Taxonomy" id="33917"/>
    <lineage>
        <taxon>Bacteria</taxon>
        <taxon>Bacillati</taxon>
        <taxon>Actinomycetota</taxon>
        <taxon>Actinomycetes</taxon>
        <taxon>Micrococcales</taxon>
        <taxon>Microbacteriaceae</taxon>
        <taxon>Microbacterium</taxon>
    </lineage>
</organism>
<dbReference type="GO" id="GO:0003677">
    <property type="term" value="F:DNA binding"/>
    <property type="evidence" value="ECO:0007669"/>
    <property type="project" value="UniProtKB-KW"/>
</dbReference>
<evidence type="ECO:0000259" key="6">
    <source>
        <dbReference type="PROSITE" id="PS50949"/>
    </source>
</evidence>
<dbReference type="InterPro" id="IPR015424">
    <property type="entry name" value="PyrdxlP-dep_Trfase"/>
</dbReference>
<evidence type="ECO:0000256" key="1">
    <source>
        <dbReference type="ARBA" id="ARBA00005384"/>
    </source>
</evidence>
<keyword evidence="2" id="KW-0663">Pyridoxal phosphate</keyword>
<evidence type="ECO:0000256" key="3">
    <source>
        <dbReference type="ARBA" id="ARBA00023015"/>
    </source>
</evidence>
<dbReference type="InterPro" id="IPR036388">
    <property type="entry name" value="WH-like_DNA-bd_sf"/>
</dbReference>
<keyword evidence="8" id="KW-1185">Reference proteome</keyword>
<dbReference type="Gene3D" id="3.40.640.10">
    <property type="entry name" value="Type I PLP-dependent aspartate aminotransferase-like (Major domain)"/>
    <property type="match status" value="1"/>
</dbReference>
<dbReference type="Pfam" id="PF00155">
    <property type="entry name" value="Aminotran_1_2"/>
    <property type="match status" value="1"/>
</dbReference>
<dbReference type="PROSITE" id="PS50949">
    <property type="entry name" value="HTH_GNTR"/>
    <property type="match status" value="1"/>
</dbReference>
<dbReference type="SUPFAM" id="SSF53383">
    <property type="entry name" value="PLP-dependent transferases"/>
    <property type="match status" value="1"/>
</dbReference>
<dbReference type="PANTHER" id="PTHR46577:SF1">
    <property type="entry name" value="HTH-TYPE TRANSCRIPTIONAL REGULATORY PROTEIN GABR"/>
    <property type="match status" value="1"/>
</dbReference>
<name>A0A9W6H131_9MICO</name>
<comment type="caution">
    <text evidence="7">The sequence shown here is derived from an EMBL/GenBank/DDBJ whole genome shotgun (WGS) entry which is preliminary data.</text>
</comment>
<dbReference type="GO" id="GO:0003700">
    <property type="term" value="F:DNA-binding transcription factor activity"/>
    <property type="evidence" value="ECO:0007669"/>
    <property type="project" value="InterPro"/>
</dbReference>